<keyword evidence="3" id="KW-1185">Reference proteome</keyword>
<sequence length="70" mass="7957">MIPAEHSLFGGGPLPPKLTAEQEERMRLRDAKWQRAEVVRLSMSKQDKLDEERRLQAEAEAILVARQCAA</sequence>
<organism evidence="2 3">
    <name type="scientific">Ruegeria halocynthiae</name>
    <dbReference type="NCBI Taxonomy" id="985054"/>
    <lineage>
        <taxon>Bacteria</taxon>
        <taxon>Pseudomonadati</taxon>
        <taxon>Pseudomonadota</taxon>
        <taxon>Alphaproteobacteria</taxon>
        <taxon>Rhodobacterales</taxon>
        <taxon>Roseobacteraceae</taxon>
        <taxon>Ruegeria</taxon>
    </lineage>
</organism>
<evidence type="ECO:0000313" key="2">
    <source>
        <dbReference type="EMBL" id="SDW76564.1"/>
    </source>
</evidence>
<feature type="region of interest" description="Disordered" evidence="1">
    <location>
        <begin position="1"/>
        <end position="25"/>
    </location>
</feature>
<evidence type="ECO:0000313" key="3">
    <source>
        <dbReference type="Proteomes" id="UP000183400"/>
    </source>
</evidence>
<accession>A0A1H2W8H3</accession>
<gene>
    <name evidence="2" type="ORF">SAMN05444358_1011700</name>
</gene>
<name>A0A1H2W8H3_9RHOB</name>
<evidence type="ECO:0000256" key="1">
    <source>
        <dbReference type="SAM" id="MobiDB-lite"/>
    </source>
</evidence>
<dbReference type="STRING" id="985054.SAMN05444358_1011700"/>
<dbReference type="EMBL" id="FNNP01000001">
    <property type="protein sequence ID" value="SDW76564.1"/>
    <property type="molecule type" value="Genomic_DNA"/>
</dbReference>
<proteinExistence type="predicted"/>
<dbReference type="OrthoDB" id="9990375at2"/>
<dbReference type="RefSeq" id="WP_074736006.1">
    <property type="nucleotide sequence ID" value="NZ_FNNP01000001.1"/>
</dbReference>
<protein>
    <submittedName>
        <fullName evidence="2">Uncharacterized protein</fullName>
    </submittedName>
</protein>
<dbReference type="AlphaFoldDB" id="A0A1H2W8H3"/>
<reference evidence="3" key="1">
    <citation type="submission" date="2016-10" db="EMBL/GenBank/DDBJ databases">
        <authorList>
            <person name="Varghese N."/>
            <person name="Submissions S."/>
        </authorList>
    </citation>
    <scope>NUCLEOTIDE SEQUENCE [LARGE SCALE GENOMIC DNA]</scope>
    <source>
        <strain evidence="3">DSM 27839</strain>
    </source>
</reference>
<dbReference type="Proteomes" id="UP000183400">
    <property type="component" value="Unassembled WGS sequence"/>
</dbReference>